<feature type="region of interest" description="Disordered" evidence="1">
    <location>
        <begin position="1"/>
        <end position="24"/>
    </location>
</feature>
<reference evidence="2" key="1">
    <citation type="journal article" date="2013" name="Nat. Commun.">
        <title>Whole-genome sequencing of Oryza brachyantha reveals mechanisms underlying Oryza genome evolution.</title>
        <authorList>
            <person name="Chen J."/>
            <person name="Huang Q."/>
            <person name="Gao D."/>
            <person name="Wang J."/>
            <person name="Lang Y."/>
            <person name="Liu T."/>
            <person name="Li B."/>
            <person name="Bai Z."/>
            <person name="Luis Goicoechea J."/>
            <person name="Liang C."/>
            <person name="Chen C."/>
            <person name="Zhang W."/>
            <person name="Sun S."/>
            <person name="Liao Y."/>
            <person name="Zhang X."/>
            <person name="Yang L."/>
            <person name="Song C."/>
            <person name="Wang M."/>
            <person name="Shi J."/>
            <person name="Liu G."/>
            <person name="Liu J."/>
            <person name="Zhou H."/>
            <person name="Zhou W."/>
            <person name="Yu Q."/>
            <person name="An N."/>
            <person name="Chen Y."/>
            <person name="Cai Q."/>
            <person name="Wang B."/>
            <person name="Liu B."/>
            <person name="Min J."/>
            <person name="Huang Y."/>
            <person name="Wu H."/>
            <person name="Li Z."/>
            <person name="Zhang Y."/>
            <person name="Yin Y."/>
            <person name="Song W."/>
            <person name="Jiang J."/>
            <person name="Jackson S.A."/>
            <person name="Wing R.A."/>
            <person name="Wang J."/>
            <person name="Chen M."/>
        </authorList>
    </citation>
    <scope>NUCLEOTIDE SEQUENCE [LARGE SCALE GENOMIC DNA]</scope>
    <source>
        <strain evidence="2">cv. IRGC 101232</strain>
    </source>
</reference>
<dbReference type="Gramene" id="OB09G11890.1">
    <property type="protein sequence ID" value="OB09G11890.1"/>
    <property type="gene ID" value="OB09G11890"/>
</dbReference>
<keyword evidence="3" id="KW-1185">Reference proteome</keyword>
<dbReference type="AlphaFoldDB" id="J3MW10"/>
<proteinExistence type="predicted"/>
<evidence type="ECO:0000256" key="1">
    <source>
        <dbReference type="SAM" id="MobiDB-lite"/>
    </source>
</evidence>
<dbReference type="Proteomes" id="UP000006038">
    <property type="component" value="Chromosome 9"/>
</dbReference>
<organism evidence="2">
    <name type="scientific">Oryza brachyantha</name>
    <name type="common">malo sina</name>
    <dbReference type="NCBI Taxonomy" id="4533"/>
    <lineage>
        <taxon>Eukaryota</taxon>
        <taxon>Viridiplantae</taxon>
        <taxon>Streptophyta</taxon>
        <taxon>Embryophyta</taxon>
        <taxon>Tracheophyta</taxon>
        <taxon>Spermatophyta</taxon>
        <taxon>Magnoliopsida</taxon>
        <taxon>Liliopsida</taxon>
        <taxon>Poales</taxon>
        <taxon>Poaceae</taxon>
        <taxon>BOP clade</taxon>
        <taxon>Oryzoideae</taxon>
        <taxon>Oryzeae</taxon>
        <taxon>Oryzinae</taxon>
        <taxon>Oryza</taxon>
    </lineage>
</organism>
<feature type="region of interest" description="Disordered" evidence="1">
    <location>
        <begin position="104"/>
        <end position="124"/>
    </location>
</feature>
<evidence type="ECO:0000313" key="2">
    <source>
        <dbReference type="EnsemblPlants" id="OB09G11890.1"/>
    </source>
</evidence>
<accession>J3MW10</accession>
<protein>
    <submittedName>
        <fullName evidence="2">Uncharacterized protein</fullName>
    </submittedName>
</protein>
<dbReference type="EnsemblPlants" id="OB09G11890.1">
    <property type="protein sequence ID" value="OB09G11890.1"/>
    <property type="gene ID" value="OB09G11890"/>
</dbReference>
<sequence>MEASHGCWGGGKEQDRGKGSYRGRTAKGLRGMMQLLARTVLKFIFLLADSVPDGMSETKKFFTGRPQPPLWLSQSPYRRDRDLSANLGGADLFKLKPKILALRSPKPRQNTIGHHVSKAKDLSH</sequence>
<dbReference type="HOGENOM" id="CLU_2007461_0_0_1"/>
<evidence type="ECO:0000313" key="3">
    <source>
        <dbReference type="Proteomes" id="UP000006038"/>
    </source>
</evidence>
<name>J3MW10_ORYBR</name>
<reference evidence="2" key="2">
    <citation type="submission" date="2013-04" db="UniProtKB">
        <authorList>
            <consortium name="EnsemblPlants"/>
        </authorList>
    </citation>
    <scope>IDENTIFICATION</scope>
</reference>